<dbReference type="GO" id="GO:0004519">
    <property type="term" value="F:endonuclease activity"/>
    <property type="evidence" value="ECO:0007669"/>
    <property type="project" value="UniProtKB-KW"/>
</dbReference>
<protein>
    <submittedName>
        <fullName evidence="3">Restriction endonuclease</fullName>
    </submittedName>
</protein>
<evidence type="ECO:0000313" key="4">
    <source>
        <dbReference type="Proteomes" id="UP000521358"/>
    </source>
</evidence>
<dbReference type="Gene3D" id="3.40.1350.10">
    <property type="match status" value="1"/>
</dbReference>
<gene>
    <name evidence="3" type="ORF">HED35_01400</name>
</gene>
<organism evidence="3 4">
    <name type="scientific">Vagococcus fluvialis</name>
    <dbReference type="NCBI Taxonomy" id="2738"/>
    <lineage>
        <taxon>Bacteria</taxon>
        <taxon>Bacillati</taxon>
        <taxon>Bacillota</taxon>
        <taxon>Bacilli</taxon>
        <taxon>Lactobacillales</taxon>
        <taxon>Enterococcaceae</taxon>
        <taxon>Vagococcus</taxon>
    </lineage>
</organism>
<dbReference type="GO" id="GO:0009307">
    <property type="term" value="P:DNA restriction-modification system"/>
    <property type="evidence" value="ECO:0007669"/>
    <property type="project" value="InterPro"/>
</dbReference>
<keyword evidence="3" id="KW-0255">Endonuclease</keyword>
<feature type="domain" description="Restriction endonuclease type IV Mrr" evidence="2">
    <location>
        <begin position="16"/>
        <end position="128"/>
    </location>
</feature>
<comment type="caution">
    <text evidence="3">The sequence shown here is derived from an EMBL/GenBank/DDBJ whole genome shotgun (WGS) entry which is preliminary data.</text>
</comment>
<evidence type="ECO:0000256" key="1">
    <source>
        <dbReference type="ARBA" id="ARBA00022801"/>
    </source>
</evidence>
<dbReference type="AlphaFoldDB" id="A0A7X6D6Q8"/>
<dbReference type="InterPro" id="IPR011856">
    <property type="entry name" value="tRNA_endonuc-like_dom_sf"/>
</dbReference>
<dbReference type="Pfam" id="PF04471">
    <property type="entry name" value="Mrr_cat"/>
    <property type="match status" value="1"/>
</dbReference>
<dbReference type="SUPFAM" id="SSF52980">
    <property type="entry name" value="Restriction endonuclease-like"/>
    <property type="match status" value="1"/>
</dbReference>
<reference evidence="3 4" key="1">
    <citation type="submission" date="2020-03" db="EMBL/GenBank/DDBJ databases">
        <title>Bacterial samples isolated from urine from healthy bovine heifers (Gyr breed).</title>
        <authorList>
            <person name="Giannattasio-Ferraz S."/>
            <person name="Maskeri L."/>
            <person name="Penido A."/>
            <person name="Barbosa-Stancioli E.F."/>
            <person name="Putonti C."/>
        </authorList>
    </citation>
    <scope>NUCLEOTIDE SEQUENCE [LARGE SCALE GENOMIC DNA]</scope>
    <source>
        <strain evidence="3 4">UFMG-H7</strain>
    </source>
</reference>
<dbReference type="Proteomes" id="UP000521358">
    <property type="component" value="Unassembled WGS sequence"/>
</dbReference>
<dbReference type="GO" id="GO:0016787">
    <property type="term" value="F:hydrolase activity"/>
    <property type="evidence" value="ECO:0007669"/>
    <property type="project" value="UniProtKB-KW"/>
</dbReference>
<sequence length="276" mass="31179">MDKIVSEVNNLKAGTEFELFCKGVLEQLSTDLYGYDITLVKHDVQLMGLQSGVSHQTDILCSTEKDGQEVTIAIECKDYKKGVPKEKVAAAHSYSFDTGVHPMIIASVGFQSGAIIYAESCGVDLLTIKKPENYDFKGLIKNINIEFRIVNPQPEYSIQLELVENETEGEIKQSNSNESGSSLFYNKFGELIFDIEELVNKEAHNLNLKNDSITRDLIKEYGDVYFKHEGELLKLKKLQFNIKYTYTTENINIEGEKVIKAIITNIRTGETKMVRN</sequence>
<dbReference type="InterPro" id="IPR007560">
    <property type="entry name" value="Restrct_endonuc_IV_Mrr"/>
</dbReference>
<keyword evidence="3" id="KW-0540">Nuclease</keyword>
<evidence type="ECO:0000259" key="2">
    <source>
        <dbReference type="Pfam" id="PF04471"/>
    </source>
</evidence>
<dbReference type="InterPro" id="IPR011335">
    <property type="entry name" value="Restrct_endonuc-II-like"/>
</dbReference>
<dbReference type="RefSeq" id="WP_167806081.1">
    <property type="nucleotide sequence ID" value="NZ_JAAVMB010000001.1"/>
</dbReference>
<dbReference type="EMBL" id="JAAVMB010000001">
    <property type="protein sequence ID" value="NKC66733.1"/>
    <property type="molecule type" value="Genomic_DNA"/>
</dbReference>
<evidence type="ECO:0000313" key="3">
    <source>
        <dbReference type="EMBL" id="NKC66733.1"/>
    </source>
</evidence>
<proteinExistence type="predicted"/>
<keyword evidence="1" id="KW-0378">Hydrolase</keyword>
<dbReference type="GO" id="GO:0003677">
    <property type="term" value="F:DNA binding"/>
    <property type="evidence" value="ECO:0007669"/>
    <property type="project" value="InterPro"/>
</dbReference>
<accession>A0A7X6D6Q8</accession>
<name>A0A7X6D6Q8_9ENTE</name>